<gene>
    <name evidence="1" type="ORF">HNQ99_002842</name>
</gene>
<name>A0A840HXY8_9SPHN</name>
<evidence type="ECO:0000313" key="1">
    <source>
        <dbReference type="EMBL" id="MBB4642511.1"/>
    </source>
</evidence>
<dbReference type="RefSeq" id="WP_184476674.1">
    <property type="nucleotide sequence ID" value="NZ_JACHOV010000011.1"/>
</dbReference>
<proteinExistence type="predicted"/>
<accession>A0A840HXY8</accession>
<dbReference type="Proteomes" id="UP000575068">
    <property type="component" value="Unassembled WGS sequence"/>
</dbReference>
<dbReference type="AlphaFoldDB" id="A0A840HXY8"/>
<reference evidence="1 2" key="1">
    <citation type="submission" date="2020-08" db="EMBL/GenBank/DDBJ databases">
        <title>Genomic Encyclopedia of Type Strains, Phase IV (KMG-IV): sequencing the most valuable type-strain genomes for metagenomic binning, comparative biology and taxonomic classification.</title>
        <authorList>
            <person name="Goeker M."/>
        </authorList>
    </citation>
    <scope>NUCLEOTIDE SEQUENCE [LARGE SCALE GENOMIC DNA]</scope>
    <source>
        <strain evidence="1 2">DSM 7465</strain>
    </source>
</reference>
<sequence>MTRMIRDFVEVNDHVSLDHLIQQLTELRSTLPISESADVRMRGDDVFGRKLCISYLRPQTAEEAALDARYANALSQAPATAPWREQELGRAA</sequence>
<evidence type="ECO:0000313" key="2">
    <source>
        <dbReference type="Proteomes" id="UP000575068"/>
    </source>
</evidence>
<dbReference type="EMBL" id="JACHOV010000011">
    <property type="protein sequence ID" value="MBB4642511.1"/>
    <property type="molecule type" value="Genomic_DNA"/>
</dbReference>
<comment type="caution">
    <text evidence="1">The sequence shown here is derived from an EMBL/GenBank/DDBJ whole genome shotgun (WGS) entry which is preliminary data.</text>
</comment>
<organism evidence="1 2">
    <name type="scientific">Rhizorhapis suberifaciens</name>
    <name type="common">corky root of lettuce</name>
    <dbReference type="NCBI Taxonomy" id="13656"/>
    <lineage>
        <taxon>Bacteria</taxon>
        <taxon>Pseudomonadati</taxon>
        <taxon>Pseudomonadota</taxon>
        <taxon>Alphaproteobacteria</taxon>
        <taxon>Sphingomonadales</taxon>
        <taxon>Sphingomonadaceae</taxon>
        <taxon>Rhizorhapis</taxon>
    </lineage>
</organism>
<protein>
    <submittedName>
        <fullName evidence="1">Uncharacterized protein</fullName>
    </submittedName>
</protein>
<keyword evidence="2" id="KW-1185">Reference proteome</keyword>